<name>A0A6L2NSL2_TANCI</name>
<dbReference type="AlphaFoldDB" id="A0A6L2NSL2"/>
<accession>A0A6L2NSL2</accession>
<organism evidence="1">
    <name type="scientific">Tanacetum cinerariifolium</name>
    <name type="common">Dalmatian daisy</name>
    <name type="synonym">Chrysanthemum cinerariifolium</name>
    <dbReference type="NCBI Taxonomy" id="118510"/>
    <lineage>
        <taxon>Eukaryota</taxon>
        <taxon>Viridiplantae</taxon>
        <taxon>Streptophyta</taxon>
        <taxon>Embryophyta</taxon>
        <taxon>Tracheophyta</taxon>
        <taxon>Spermatophyta</taxon>
        <taxon>Magnoliopsida</taxon>
        <taxon>eudicotyledons</taxon>
        <taxon>Gunneridae</taxon>
        <taxon>Pentapetalae</taxon>
        <taxon>asterids</taxon>
        <taxon>campanulids</taxon>
        <taxon>Asterales</taxon>
        <taxon>Asteraceae</taxon>
        <taxon>Asteroideae</taxon>
        <taxon>Anthemideae</taxon>
        <taxon>Anthemidinae</taxon>
        <taxon>Tanacetum</taxon>
    </lineage>
</organism>
<evidence type="ECO:0000313" key="1">
    <source>
        <dbReference type="EMBL" id="GEU89361.1"/>
    </source>
</evidence>
<comment type="caution">
    <text evidence="1">The sequence shown here is derived from an EMBL/GenBank/DDBJ whole genome shotgun (WGS) entry which is preliminary data.</text>
</comment>
<dbReference type="EMBL" id="BKCJ010009948">
    <property type="protein sequence ID" value="GEU89361.1"/>
    <property type="molecule type" value="Genomic_DNA"/>
</dbReference>
<proteinExistence type="predicted"/>
<sequence>MKSKIESWSFPELLPQLLNDSRTVDEMLKQREQAANLAVQKEQEEQAAQSFTLYWNFSMIDDEEVLQSREKFMKAIQTFLQKFSRYFLGVMLKVLSIAWERFSEIKHAFTDKQYQPDKIQELMCKLFKDEYLENSSNTTAPVLPTEEPRYSLSMGYEHLSTISEMESDKVIKSSVEKLVQILSEYEVTFDNKSKCDVPLCEDSFDVLKDHSEILSNSNNNDILSDDDAFEEIEYVKASLSDSEFVSLEEDNDVYQEEEEFDLEDILQIQDVILREKLLSINRLIADIEFLNDNPTPDHVLKSSFLIPILEKFDNSLSYSDNSLPEFKTFSDNTEETRSGSTTTHANNSLPEYDSFCFEIEPDQERLTSVVMKDISDNSTNDPLLKEVDLFLASDNLIPPGTENIDYDSEQDIHFLKELLVYDFIPITKNESSNFDHHDDPSFPRPPPKPSNLELFFDFEPNSGEVISVVMNNIDVECFDQGGGISNQNSKFSPFKSLSEYIQEKIFTNRWENDPQYPHILLKPLPLIPNSRGRHIIPFDHFINNDLEYLRGGASSRKYTTSVTKKKASDYGHIKWIEDLFYGFAINKESARDVYSKRRIIAVTELQIIEWHNYKHLDWITCVEMMTSYTSSKKATSRGFAFKTLKICYCFCDGTLNDVRTALDDRLKVIRMKYLPQAIWRKSDKERATTMIQATDKQLKTRRIMRSLEKFGCGRLYGGDFKMLQRTI</sequence>
<evidence type="ECO:0008006" key="2">
    <source>
        <dbReference type="Google" id="ProtNLM"/>
    </source>
</evidence>
<reference evidence="1" key="1">
    <citation type="journal article" date="2019" name="Sci. Rep.">
        <title>Draft genome of Tanacetum cinerariifolium, the natural source of mosquito coil.</title>
        <authorList>
            <person name="Yamashiro T."/>
            <person name="Shiraishi A."/>
            <person name="Satake H."/>
            <person name="Nakayama K."/>
        </authorList>
    </citation>
    <scope>NUCLEOTIDE SEQUENCE</scope>
</reference>
<gene>
    <name evidence="1" type="ORF">Tci_061339</name>
</gene>
<protein>
    <recommendedName>
        <fullName evidence="2">Reverse transcriptase domain-containing protein</fullName>
    </recommendedName>
</protein>